<organism evidence="1 2">
    <name type="scientific">Snodgrassella alvi</name>
    <dbReference type="NCBI Taxonomy" id="1196083"/>
    <lineage>
        <taxon>Bacteria</taxon>
        <taxon>Pseudomonadati</taxon>
        <taxon>Pseudomonadota</taxon>
        <taxon>Betaproteobacteria</taxon>
        <taxon>Neisseriales</taxon>
        <taxon>Neisseriaceae</taxon>
        <taxon>Snodgrassella</taxon>
    </lineage>
</organism>
<dbReference type="EMBL" id="MEIV01000009">
    <property type="protein sequence ID" value="PIT64925.1"/>
    <property type="molecule type" value="Genomic_DNA"/>
</dbReference>
<proteinExistence type="predicted"/>
<evidence type="ECO:0000313" key="1">
    <source>
        <dbReference type="EMBL" id="PIT64925.1"/>
    </source>
</evidence>
<reference evidence="1 2" key="1">
    <citation type="journal article" date="2017" name="MBio">
        <title>Type VI secretion-mediated competition in the bee gut microbiome.</title>
        <authorList>
            <person name="Steele M.I."/>
            <person name="Kwong W.K."/>
            <person name="Powell J.E."/>
            <person name="Whiteley M."/>
            <person name="Moran N.A."/>
        </authorList>
    </citation>
    <scope>NUCLEOTIDE SEQUENCE [LARGE SCALE GENOMIC DNA]</scope>
    <source>
        <strain evidence="1 2">PEB0171</strain>
    </source>
</reference>
<protein>
    <submittedName>
        <fullName evidence="1">Uncharacterized protein</fullName>
    </submittedName>
</protein>
<dbReference type="Proteomes" id="UP000231094">
    <property type="component" value="Unassembled WGS sequence"/>
</dbReference>
<dbReference type="AlphaFoldDB" id="A0A2N9Y6W7"/>
<comment type="caution">
    <text evidence="1">The sequence shown here is derived from an EMBL/GenBank/DDBJ whole genome shotgun (WGS) entry which is preliminary data.</text>
</comment>
<evidence type="ECO:0000313" key="2">
    <source>
        <dbReference type="Proteomes" id="UP000231094"/>
    </source>
</evidence>
<gene>
    <name evidence="1" type="ORF">BHC47_08750</name>
</gene>
<accession>A0A2N9Y6W7</accession>
<sequence length="116" mass="12719">MIHVEVIAVVMLPVVRSMWVVSAPTIVRMKSSEIPNQMKTATSVSAKGNMNYAQQIYVSLREHGLSAQQAKIMSAEIGRENLLNLDFLFGSHADPKIGATNVGLISWQGIRAKKLV</sequence>
<name>A0A2N9Y6W7_9NEIS</name>